<dbReference type="Proteomes" id="UP000034090">
    <property type="component" value="Unassembled WGS sequence"/>
</dbReference>
<dbReference type="EMBL" id="LCFQ01000002">
    <property type="protein sequence ID" value="KKS98786.1"/>
    <property type="molecule type" value="Genomic_DNA"/>
</dbReference>
<accession>A0A0G1FUW6</accession>
<proteinExistence type="predicted"/>
<organism evidence="1 2">
    <name type="scientific">Candidatus Woesebacteria bacterium GW2011_GWB1_43_14</name>
    <dbReference type="NCBI Taxonomy" id="1618578"/>
    <lineage>
        <taxon>Bacteria</taxon>
        <taxon>Candidatus Woeseibacteriota</taxon>
    </lineage>
</organism>
<name>A0A0G1FUW6_9BACT</name>
<protein>
    <submittedName>
        <fullName evidence="1">Uncharacterized protein</fullName>
    </submittedName>
</protein>
<evidence type="ECO:0000313" key="2">
    <source>
        <dbReference type="Proteomes" id="UP000034090"/>
    </source>
</evidence>
<gene>
    <name evidence="1" type="ORF">UV74_C0002G0005</name>
</gene>
<sequence>MHSYRKQLTSYLKRIKSSSSLKNLSENDVKEVFLLIRKDFISYKLDLEEFAHLCDHLWSEIPDKDMGTPFGSMLLSTAELSYYIRKANNDETADIVSSTLKEALTYKTKIG</sequence>
<reference evidence="1 2" key="1">
    <citation type="journal article" date="2015" name="Nature">
        <title>rRNA introns, odd ribosomes, and small enigmatic genomes across a large radiation of phyla.</title>
        <authorList>
            <person name="Brown C.T."/>
            <person name="Hug L.A."/>
            <person name="Thomas B.C."/>
            <person name="Sharon I."/>
            <person name="Castelle C.J."/>
            <person name="Singh A."/>
            <person name="Wilkins M.J."/>
            <person name="Williams K.H."/>
            <person name="Banfield J.F."/>
        </authorList>
    </citation>
    <scope>NUCLEOTIDE SEQUENCE [LARGE SCALE GENOMIC DNA]</scope>
</reference>
<comment type="caution">
    <text evidence="1">The sequence shown here is derived from an EMBL/GenBank/DDBJ whole genome shotgun (WGS) entry which is preliminary data.</text>
</comment>
<dbReference type="AlphaFoldDB" id="A0A0G1FUW6"/>
<evidence type="ECO:0000313" key="1">
    <source>
        <dbReference type="EMBL" id="KKS98786.1"/>
    </source>
</evidence>